<name>A0AAJ5IP36_9PSED</name>
<gene>
    <name evidence="2" type="ORF">NOV18_08660</name>
</gene>
<evidence type="ECO:0000313" key="3">
    <source>
        <dbReference type="Proteomes" id="UP001058744"/>
    </source>
</evidence>
<evidence type="ECO:0000313" key="2">
    <source>
        <dbReference type="EMBL" id="UUC20535.1"/>
    </source>
</evidence>
<protein>
    <submittedName>
        <fullName evidence="2">Uncharacterized protein</fullName>
    </submittedName>
</protein>
<sequence length="263" mass="29222">MLQNQNLVVFKAFGDEDGGEPGAQPEVDLSNPAVLALLQAERDRHSKEILGLKNKNEELLGEIKTDKAKRKAFEAQIQDQEDLEAYKAGKLDITAFSDKRVNAAVESYKGILSEKDSSIQELEKKLQESDLRIKRMHVSQTINQLVLANEFVHKEAAEDIAEFALREGEVDAQGNLVFRDEYGNVKLGRDGNPLQSKEWLEGLLVRKKYLAKDLPGSGGKQGTGGGAKTVSQKEWLQLIMSADKATEKDLIAKRVKGEIIIQH</sequence>
<feature type="coiled-coil region" evidence="1">
    <location>
        <begin position="112"/>
        <end position="139"/>
    </location>
</feature>
<dbReference type="RefSeq" id="WP_256381997.1">
    <property type="nucleotide sequence ID" value="NZ_CP101700.1"/>
</dbReference>
<proteinExistence type="predicted"/>
<dbReference type="Proteomes" id="UP001058744">
    <property type="component" value="Chromosome"/>
</dbReference>
<keyword evidence="1" id="KW-0175">Coiled coil</keyword>
<dbReference type="EMBL" id="CP101700">
    <property type="protein sequence ID" value="UUC20535.1"/>
    <property type="molecule type" value="Genomic_DNA"/>
</dbReference>
<evidence type="ECO:0000256" key="1">
    <source>
        <dbReference type="SAM" id="Coils"/>
    </source>
</evidence>
<organism evidence="2 3">
    <name type="scientific">Pseudomonas asiatica</name>
    <dbReference type="NCBI Taxonomy" id="2219225"/>
    <lineage>
        <taxon>Bacteria</taxon>
        <taxon>Pseudomonadati</taxon>
        <taxon>Pseudomonadota</taxon>
        <taxon>Gammaproteobacteria</taxon>
        <taxon>Pseudomonadales</taxon>
        <taxon>Pseudomonadaceae</taxon>
        <taxon>Pseudomonas</taxon>
    </lineage>
</organism>
<reference evidence="2" key="1">
    <citation type="submission" date="2022-07" db="EMBL/GenBank/DDBJ databases">
        <title>Complete genome of MD9.</title>
        <authorList>
            <person name="Cao G."/>
        </authorList>
    </citation>
    <scope>NUCLEOTIDE SEQUENCE</scope>
    <source>
        <strain evidence="2">MD9</strain>
    </source>
</reference>
<feature type="coiled-coil region" evidence="1">
    <location>
        <begin position="35"/>
        <end position="76"/>
    </location>
</feature>
<accession>A0AAJ5IP36</accession>
<dbReference type="AlphaFoldDB" id="A0AAJ5IP36"/>